<feature type="active site" evidence="5 6">
    <location>
        <position position="208"/>
    </location>
</feature>
<dbReference type="EC" id="3.1.1.61" evidence="5"/>
<comment type="function">
    <text evidence="5">Involved in chemotaxis. Part of a chemotaxis signal transduction system that modulates chemotaxis in response to various stimuli. Catalyzes the demethylation of specific methylglutamate residues introduced into the chemoreceptors (methyl-accepting chemotaxis proteins or MCP) by CheR. Also mediates the irreversible deamidation of specific glutamine residues to glutamic acid.</text>
</comment>
<dbReference type="GO" id="GO:0050568">
    <property type="term" value="F:protein-glutamine glutaminase activity"/>
    <property type="evidence" value="ECO:0007669"/>
    <property type="project" value="UniProtKB-UniRule"/>
</dbReference>
<dbReference type="PANTHER" id="PTHR42872:SF6">
    <property type="entry name" value="PROTEIN-GLUTAMATE METHYLESTERASE_PROTEIN-GLUTAMINE GLUTAMINASE"/>
    <property type="match status" value="1"/>
</dbReference>
<evidence type="ECO:0000256" key="6">
    <source>
        <dbReference type="PROSITE-ProRule" id="PRU00050"/>
    </source>
</evidence>
<organism evidence="10 11">
    <name type="scientific">Desulfonema magnum</name>
    <dbReference type="NCBI Taxonomy" id="45655"/>
    <lineage>
        <taxon>Bacteria</taxon>
        <taxon>Pseudomonadati</taxon>
        <taxon>Thermodesulfobacteriota</taxon>
        <taxon>Desulfobacteria</taxon>
        <taxon>Desulfobacterales</taxon>
        <taxon>Desulfococcaceae</taxon>
        <taxon>Desulfonema</taxon>
    </lineage>
</organism>
<reference evidence="10" key="1">
    <citation type="journal article" date="2021" name="Microb. Physiol.">
        <title>Proteogenomic Insights into the Physiology of Marine, Sulfate-Reducing, Filamentous Desulfonema limicola and Desulfonema magnum.</title>
        <authorList>
            <person name="Schnaars V."/>
            <person name="Wohlbrand L."/>
            <person name="Scheve S."/>
            <person name="Hinrichs C."/>
            <person name="Reinhardt R."/>
            <person name="Rabus R."/>
        </authorList>
    </citation>
    <scope>NUCLEOTIDE SEQUENCE</scope>
    <source>
        <strain evidence="10">4be13</strain>
    </source>
</reference>
<dbReference type="Pfam" id="PF01339">
    <property type="entry name" value="CheB_methylest"/>
    <property type="match status" value="1"/>
</dbReference>
<feature type="modified residue" description="4-aspartylphosphate" evidence="5 7">
    <location>
        <position position="56"/>
    </location>
</feature>
<comment type="catalytic activity">
    <reaction evidence="4 5">
        <text>[protein]-L-glutamate 5-O-methyl ester + H2O = L-glutamyl-[protein] + methanol + H(+)</text>
        <dbReference type="Rhea" id="RHEA:23236"/>
        <dbReference type="Rhea" id="RHEA-COMP:10208"/>
        <dbReference type="Rhea" id="RHEA-COMP:10311"/>
        <dbReference type="ChEBI" id="CHEBI:15377"/>
        <dbReference type="ChEBI" id="CHEBI:15378"/>
        <dbReference type="ChEBI" id="CHEBI:17790"/>
        <dbReference type="ChEBI" id="CHEBI:29973"/>
        <dbReference type="ChEBI" id="CHEBI:82795"/>
        <dbReference type="EC" id="3.1.1.61"/>
    </reaction>
</comment>
<comment type="subcellular location">
    <subcellularLocation>
        <location evidence="5">Cytoplasm</location>
    </subcellularLocation>
</comment>
<dbReference type="GO" id="GO:0005737">
    <property type="term" value="C:cytoplasm"/>
    <property type="evidence" value="ECO:0007669"/>
    <property type="project" value="UniProtKB-SubCell"/>
</dbReference>
<dbReference type="GO" id="GO:0006935">
    <property type="term" value="P:chemotaxis"/>
    <property type="evidence" value="ECO:0007669"/>
    <property type="project" value="UniProtKB-UniRule"/>
</dbReference>
<dbReference type="InterPro" id="IPR011006">
    <property type="entry name" value="CheY-like_superfamily"/>
</dbReference>
<feature type="active site" evidence="5 6">
    <location>
        <position position="304"/>
    </location>
</feature>
<evidence type="ECO:0000256" key="7">
    <source>
        <dbReference type="PROSITE-ProRule" id="PRU00169"/>
    </source>
</evidence>
<dbReference type="SUPFAM" id="SSF52172">
    <property type="entry name" value="CheY-like"/>
    <property type="match status" value="1"/>
</dbReference>
<comment type="domain">
    <text evidence="5">Contains a C-terminal catalytic domain, and an N-terminal region which modulates catalytic activity.</text>
</comment>
<comment type="PTM">
    <text evidence="5">Phosphorylated by CheA. Phosphorylation of the N-terminal regulatory domain activates the methylesterase activity.</text>
</comment>
<dbReference type="RefSeq" id="WP_207682979.1">
    <property type="nucleotide sequence ID" value="NZ_CP061800.1"/>
</dbReference>
<feature type="active site" evidence="5 6">
    <location>
        <position position="181"/>
    </location>
</feature>
<dbReference type="HAMAP" id="MF_00099">
    <property type="entry name" value="CheB_chemtxs"/>
    <property type="match status" value="1"/>
</dbReference>
<dbReference type="Gene3D" id="3.40.50.180">
    <property type="entry name" value="Methylesterase CheB, C-terminal domain"/>
    <property type="match status" value="1"/>
</dbReference>
<dbReference type="InterPro" id="IPR008248">
    <property type="entry name" value="CheB-like"/>
</dbReference>
<keyword evidence="2 5" id="KW-0145">Chemotaxis</keyword>
<keyword evidence="1 5" id="KW-0963">Cytoplasm</keyword>
<comment type="catalytic activity">
    <reaction evidence="5">
        <text>L-glutaminyl-[protein] + H2O = L-glutamyl-[protein] + NH4(+)</text>
        <dbReference type="Rhea" id="RHEA:16441"/>
        <dbReference type="Rhea" id="RHEA-COMP:10207"/>
        <dbReference type="Rhea" id="RHEA-COMP:10208"/>
        <dbReference type="ChEBI" id="CHEBI:15377"/>
        <dbReference type="ChEBI" id="CHEBI:28938"/>
        <dbReference type="ChEBI" id="CHEBI:29973"/>
        <dbReference type="ChEBI" id="CHEBI:30011"/>
        <dbReference type="EC" id="3.5.1.44"/>
    </reaction>
</comment>
<evidence type="ECO:0000313" key="10">
    <source>
        <dbReference type="EMBL" id="QTA88032.1"/>
    </source>
</evidence>
<evidence type="ECO:0000256" key="1">
    <source>
        <dbReference type="ARBA" id="ARBA00022490"/>
    </source>
</evidence>
<dbReference type="PIRSF" id="PIRSF000876">
    <property type="entry name" value="RR_chemtxs_CheB"/>
    <property type="match status" value="1"/>
</dbReference>
<dbReference type="InterPro" id="IPR001789">
    <property type="entry name" value="Sig_transdc_resp-reg_receiver"/>
</dbReference>
<keyword evidence="5 7" id="KW-0597">Phosphoprotein</keyword>
<dbReference type="Proteomes" id="UP000663722">
    <property type="component" value="Chromosome"/>
</dbReference>
<comment type="similarity">
    <text evidence="5">Belongs to the CheB family.</text>
</comment>
<dbReference type="PROSITE" id="PS50122">
    <property type="entry name" value="CHEB"/>
    <property type="match status" value="1"/>
</dbReference>
<dbReference type="PROSITE" id="PS50110">
    <property type="entry name" value="RESPONSE_REGULATORY"/>
    <property type="match status" value="1"/>
</dbReference>
<dbReference type="CDD" id="cd16432">
    <property type="entry name" value="CheB_Rec"/>
    <property type="match status" value="1"/>
</dbReference>
<evidence type="ECO:0000256" key="4">
    <source>
        <dbReference type="ARBA" id="ARBA00048267"/>
    </source>
</evidence>
<feature type="domain" description="Response regulatory" evidence="8">
    <location>
        <begin position="5"/>
        <end position="122"/>
    </location>
</feature>
<dbReference type="GO" id="GO:0008984">
    <property type="term" value="F:protein-glutamate methylesterase activity"/>
    <property type="evidence" value="ECO:0007669"/>
    <property type="project" value="UniProtKB-UniRule"/>
</dbReference>
<keyword evidence="11" id="KW-1185">Reference proteome</keyword>
<evidence type="ECO:0000256" key="5">
    <source>
        <dbReference type="HAMAP-Rule" id="MF_00099"/>
    </source>
</evidence>
<accession>A0A975GNQ8</accession>
<dbReference type="CDD" id="cd17541">
    <property type="entry name" value="REC_CheB-like"/>
    <property type="match status" value="1"/>
</dbReference>
<dbReference type="SUPFAM" id="SSF52738">
    <property type="entry name" value="Methylesterase CheB, C-terminal domain"/>
    <property type="match status" value="1"/>
</dbReference>
<feature type="domain" description="CheB-type methylesterase" evidence="9">
    <location>
        <begin position="169"/>
        <end position="360"/>
    </location>
</feature>
<evidence type="ECO:0000256" key="3">
    <source>
        <dbReference type="ARBA" id="ARBA00022801"/>
    </source>
</evidence>
<dbReference type="GO" id="GO:0000156">
    <property type="term" value="F:phosphorelay response regulator activity"/>
    <property type="evidence" value="ECO:0007669"/>
    <property type="project" value="InterPro"/>
</dbReference>
<dbReference type="InterPro" id="IPR035909">
    <property type="entry name" value="CheB_C"/>
</dbReference>
<sequence>MKKIKVLICDDSALMRRSLKKIVESDPRLEVVGTARDGEDSVNKARELNPDVVTMDVNMPGMDGITALQIIINEEIAPVVMVSSLTQEGAIATFESMILGAFDYVPKPGGTVTVQMGPVAPEIIKKIKAAARPGVLRKLTRKYSSLEKPPSFLRPGHPKARKFSPITDNRPGFKAVALGISTGGPKTLFDVLPFLPEDLPAAIFLVQHMPSPFISSFAKRIDSQCLMRCVEAEPGTVVEPGTIYLAKGGTHLILFQRANGSVLIRTPRKPEHTFIPSVDIMMDSVLKIFKSDTIGVLMTGMGRDGAETMVKIRQGGGITIAESEESAIVFGMPGEAIRLGGADIIAPSWDIAEEIIKAVQ</sequence>
<dbReference type="KEGG" id="dmm:dnm_040720"/>
<protein>
    <recommendedName>
        <fullName evidence="5">Protein-glutamate methylesterase/protein-glutamine glutaminase</fullName>
        <ecNumber evidence="5">3.1.1.61</ecNumber>
        <ecNumber evidence="5">3.5.1.44</ecNumber>
    </recommendedName>
</protein>
<proteinExistence type="inferred from homology"/>
<dbReference type="Gene3D" id="3.40.50.2300">
    <property type="match status" value="1"/>
</dbReference>
<keyword evidence="3 5" id="KW-0378">Hydrolase</keyword>
<gene>
    <name evidence="10" type="primary">cheB3</name>
    <name evidence="5" type="synonym">cheB</name>
    <name evidence="10" type="ORF">dnm_040720</name>
</gene>
<dbReference type="EMBL" id="CP061800">
    <property type="protein sequence ID" value="QTA88032.1"/>
    <property type="molecule type" value="Genomic_DNA"/>
</dbReference>
<dbReference type="InterPro" id="IPR000673">
    <property type="entry name" value="Sig_transdc_resp-reg_Me-estase"/>
</dbReference>
<dbReference type="Pfam" id="PF00072">
    <property type="entry name" value="Response_reg"/>
    <property type="match status" value="1"/>
</dbReference>
<evidence type="ECO:0000259" key="9">
    <source>
        <dbReference type="PROSITE" id="PS50122"/>
    </source>
</evidence>
<dbReference type="AlphaFoldDB" id="A0A975GNQ8"/>
<evidence type="ECO:0000259" key="8">
    <source>
        <dbReference type="PROSITE" id="PS50110"/>
    </source>
</evidence>
<evidence type="ECO:0000313" key="11">
    <source>
        <dbReference type="Proteomes" id="UP000663722"/>
    </source>
</evidence>
<evidence type="ECO:0000256" key="2">
    <source>
        <dbReference type="ARBA" id="ARBA00022500"/>
    </source>
</evidence>
<name>A0A975GNQ8_9BACT</name>
<dbReference type="EC" id="3.5.1.44" evidence="5"/>
<dbReference type="SMART" id="SM00448">
    <property type="entry name" value="REC"/>
    <property type="match status" value="1"/>
</dbReference>
<dbReference type="NCBIfam" id="NF001965">
    <property type="entry name" value="PRK00742.1"/>
    <property type="match status" value="1"/>
</dbReference>
<dbReference type="PANTHER" id="PTHR42872">
    <property type="entry name" value="PROTEIN-GLUTAMATE METHYLESTERASE/PROTEIN-GLUTAMINE GLUTAMINASE"/>
    <property type="match status" value="1"/>
</dbReference>